<dbReference type="GO" id="GO:0045087">
    <property type="term" value="P:innate immune response"/>
    <property type="evidence" value="ECO:0007669"/>
    <property type="project" value="TreeGrafter"/>
</dbReference>
<dbReference type="PROSITE" id="PS50181">
    <property type="entry name" value="FBOX"/>
    <property type="match status" value="1"/>
</dbReference>
<dbReference type="InterPro" id="IPR002900">
    <property type="entry name" value="DUF38/FTH_CAE_spp"/>
</dbReference>
<dbReference type="EMBL" id="DS268444">
    <property type="protein sequence ID" value="EFP01802.1"/>
    <property type="molecule type" value="Genomic_DNA"/>
</dbReference>
<dbReference type="PANTHER" id="PTHR23015">
    <property type="entry name" value="UNCHARACTERIZED C.ELEGANS PROTEIN"/>
    <property type="match status" value="1"/>
</dbReference>
<proteinExistence type="predicted"/>
<accession>E3MGR1</accession>
<dbReference type="FunCoup" id="E3MGR1">
    <property type="interactions" value="4032"/>
</dbReference>
<dbReference type="STRING" id="31234.E3MGR1"/>
<gene>
    <name evidence="2" type="ORF">CRE_23431</name>
</gene>
<reference evidence="2" key="1">
    <citation type="submission" date="2007-07" db="EMBL/GenBank/DDBJ databases">
        <title>PCAP assembly of the Caenorhabditis remanei genome.</title>
        <authorList>
            <consortium name="The Caenorhabditis remanei Sequencing Consortium"/>
            <person name="Wilson R.K."/>
        </authorList>
    </citation>
    <scope>NUCLEOTIDE SEQUENCE [LARGE SCALE GENOMIC DNA]</scope>
    <source>
        <strain evidence="2">PB4641</strain>
    </source>
</reference>
<keyword evidence="3" id="KW-1185">Reference proteome</keyword>
<dbReference type="InParanoid" id="E3MGR1"/>
<sequence length="332" mass="38717">MSLVEPTLVAMPEVVKDHLFQYLSYFDIARLHKTCHDLRDYINVSRPDSRYHMIKVVQAADNIQVNTMSEHRYDRTNSLVLKYRKRDGGFLVNASVYTTDDFRSCVDGVDYLEAFFRDFGMILQHQKSILFEMEISPFNSRKQRSQFWKAMQKVFEESGRIRSQSCILKHVTAPDVISILPFFDATCIEDIKLIGMKDGQVNPMDGIMELEHWKNLKAVILDDFSIGNMAQNIAHLNYFCCDTPALTVEDVIQIKNLFFHPTQISRCHFVFRDLNIKQNLYNFLGPAEERGENVHVEKKKWSFQSPIGGQELKVTIFPANEKLNIWFDRIIK</sequence>
<dbReference type="HOGENOM" id="CLU_030831_0_0_1"/>
<dbReference type="Pfam" id="PF01827">
    <property type="entry name" value="FTH"/>
    <property type="match status" value="1"/>
</dbReference>
<dbReference type="InterPro" id="IPR040161">
    <property type="entry name" value="FB224"/>
</dbReference>
<dbReference type="PANTHER" id="PTHR23015:SF4">
    <property type="entry name" value="DUF38 DOMAIN-CONTAINING PROTEIN-RELATED"/>
    <property type="match status" value="1"/>
</dbReference>
<dbReference type="InterPro" id="IPR001810">
    <property type="entry name" value="F-box_dom"/>
</dbReference>
<dbReference type="Proteomes" id="UP000008281">
    <property type="component" value="Unassembled WGS sequence"/>
</dbReference>
<dbReference type="AlphaFoldDB" id="E3MGR1"/>
<dbReference type="OrthoDB" id="5910452at2759"/>
<protein>
    <recommendedName>
        <fullName evidence="1">F-box domain-containing protein</fullName>
    </recommendedName>
</protein>
<organism evidence="3">
    <name type="scientific">Caenorhabditis remanei</name>
    <name type="common">Caenorhabditis vulgaris</name>
    <dbReference type="NCBI Taxonomy" id="31234"/>
    <lineage>
        <taxon>Eukaryota</taxon>
        <taxon>Metazoa</taxon>
        <taxon>Ecdysozoa</taxon>
        <taxon>Nematoda</taxon>
        <taxon>Chromadorea</taxon>
        <taxon>Rhabditida</taxon>
        <taxon>Rhabditina</taxon>
        <taxon>Rhabditomorpha</taxon>
        <taxon>Rhabditoidea</taxon>
        <taxon>Rhabditidae</taxon>
        <taxon>Peloderinae</taxon>
        <taxon>Caenorhabditis</taxon>
    </lineage>
</organism>
<evidence type="ECO:0000313" key="2">
    <source>
        <dbReference type="EMBL" id="EFP01802.1"/>
    </source>
</evidence>
<feature type="domain" description="F-box" evidence="1">
    <location>
        <begin position="5"/>
        <end position="54"/>
    </location>
</feature>
<name>E3MGR1_CAERE</name>
<evidence type="ECO:0000313" key="3">
    <source>
        <dbReference type="Proteomes" id="UP000008281"/>
    </source>
</evidence>
<evidence type="ECO:0000259" key="1">
    <source>
        <dbReference type="PROSITE" id="PS50181"/>
    </source>
</evidence>